<dbReference type="InterPro" id="IPR003594">
    <property type="entry name" value="HATPase_dom"/>
</dbReference>
<evidence type="ECO:0000256" key="1">
    <source>
        <dbReference type="ARBA" id="ARBA00000085"/>
    </source>
</evidence>
<evidence type="ECO:0000256" key="6">
    <source>
        <dbReference type="ARBA" id="ARBA00022475"/>
    </source>
</evidence>
<feature type="transmembrane region" description="Helical" evidence="21">
    <location>
        <begin position="287"/>
        <end position="306"/>
    </location>
</feature>
<comment type="similarity">
    <text evidence="3">In the N-terminal section; belongs to the phytochrome family.</text>
</comment>
<feature type="transmembrane region" description="Helical" evidence="21">
    <location>
        <begin position="190"/>
        <end position="216"/>
    </location>
</feature>
<keyword evidence="12" id="KW-0067">ATP-binding</keyword>
<evidence type="ECO:0000256" key="16">
    <source>
        <dbReference type="ARBA" id="ARBA00024867"/>
    </source>
</evidence>
<keyword evidence="13 21" id="KW-1133">Transmembrane helix</keyword>
<gene>
    <name evidence="25" type="ORF">HM1_0638</name>
</gene>
<dbReference type="PANTHER" id="PTHR45339:SF1">
    <property type="entry name" value="HYBRID SIGNAL TRANSDUCTION HISTIDINE KINASE J"/>
    <property type="match status" value="1"/>
</dbReference>
<keyword evidence="6" id="KW-1003">Cell membrane</keyword>
<dbReference type="eggNOG" id="COG2198">
    <property type="taxonomic scope" value="Bacteria"/>
</dbReference>
<evidence type="ECO:0000256" key="14">
    <source>
        <dbReference type="ARBA" id="ARBA00023012"/>
    </source>
</evidence>
<name>B0TGI2_HELMI</name>
<evidence type="ECO:0000256" key="2">
    <source>
        <dbReference type="ARBA" id="ARBA00004651"/>
    </source>
</evidence>
<keyword evidence="8" id="KW-0808">Transferase</keyword>
<dbReference type="InterPro" id="IPR011006">
    <property type="entry name" value="CheY-like_superfamily"/>
</dbReference>
<dbReference type="CDD" id="cd17546">
    <property type="entry name" value="REC_hyHK_CKI1_RcsC-like"/>
    <property type="match status" value="1"/>
</dbReference>
<evidence type="ECO:0000256" key="5">
    <source>
        <dbReference type="ARBA" id="ARBA00018672"/>
    </source>
</evidence>
<dbReference type="InterPro" id="IPR011623">
    <property type="entry name" value="7TMR_DISM_rcpt_extracell_dom1"/>
</dbReference>
<dbReference type="GO" id="GO:0000155">
    <property type="term" value="F:phosphorelay sensor kinase activity"/>
    <property type="evidence" value="ECO:0007669"/>
    <property type="project" value="InterPro"/>
</dbReference>
<evidence type="ECO:0000256" key="11">
    <source>
        <dbReference type="ARBA" id="ARBA00022777"/>
    </source>
</evidence>
<dbReference type="Proteomes" id="UP000008550">
    <property type="component" value="Chromosome"/>
</dbReference>
<dbReference type="HOGENOM" id="CLU_011115_1_2_9"/>
<dbReference type="PROSITE" id="PS50894">
    <property type="entry name" value="HPT"/>
    <property type="match status" value="1"/>
</dbReference>
<dbReference type="SMART" id="SM00387">
    <property type="entry name" value="HATPase_c"/>
    <property type="match status" value="1"/>
</dbReference>
<evidence type="ECO:0000259" key="24">
    <source>
        <dbReference type="PROSITE" id="PS50894"/>
    </source>
</evidence>
<evidence type="ECO:0000256" key="17">
    <source>
        <dbReference type="ARBA" id="ARBA00074306"/>
    </source>
</evidence>
<feature type="modified residue" description="Phosphohistidine" evidence="18">
    <location>
        <position position="881"/>
    </location>
</feature>
<evidence type="ECO:0000256" key="8">
    <source>
        <dbReference type="ARBA" id="ARBA00022679"/>
    </source>
</evidence>
<dbReference type="InterPro" id="IPR036641">
    <property type="entry name" value="HPT_dom_sf"/>
</dbReference>
<dbReference type="FunFam" id="3.30.565.10:FF:000010">
    <property type="entry name" value="Sensor histidine kinase RcsC"/>
    <property type="match status" value="1"/>
</dbReference>
<dbReference type="InterPro" id="IPR001789">
    <property type="entry name" value="Sig_transdc_resp-reg_receiver"/>
</dbReference>
<dbReference type="Pfam" id="PF00072">
    <property type="entry name" value="Response_reg"/>
    <property type="match status" value="1"/>
</dbReference>
<evidence type="ECO:0000256" key="18">
    <source>
        <dbReference type="PROSITE-ProRule" id="PRU00110"/>
    </source>
</evidence>
<dbReference type="SMART" id="SM00388">
    <property type="entry name" value="HisKA"/>
    <property type="match status" value="1"/>
</dbReference>
<evidence type="ECO:0000259" key="22">
    <source>
        <dbReference type="PROSITE" id="PS50109"/>
    </source>
</evidence>
<keyword evidence="15 21" id="KW-0472">Membrane</keyword>
<keyword evidence="9 21" id="KW-0812">Transmembrane</keyword>
<dbReference type="GO" id="GO:0005886">
    <property type="term" value="C:plasma membrane"/>
    <property type="evidence" value="ECO:0007669"/>
    <property type="project" value="UniProtKB-SubCell"/>
</dbReference>
<dbReference type="InterPro" id="IPR008207">
    <property type="entry name" value="Sig_transdc_His_kin_Hpt_dom"/>
</dbReference>
<feature type="transmembrane region" description="Helical" evidence="21">
    <location>
        <begin position="338"/>
        <end position="358"/>
    </location>
</feature>
<comment type="subcellular location">
    <subcellularLocation>
        <location evidence="2">Cell membrane</location>
        <topology evidence="2">Multi-pass membrane protein</topology>
    </subcellularLocation>
</comment>
<keyword evidence="20" id="KW-0175">Coiled coil</keyword>
<feature type="transmembrane region" description="Helical" evidence="21">
    <location>
        <begin position="313"/>
        <end position="332"/>
    </location>
</feature>
<feature type="domain" description="HPt" evidence="24">
    <location>
        <begin position="842"/>
        <end position="940"/>
    </location>
</feature>
<dbReference type="SMART" id="SM00448">
    <property type="entry name" value="REC"/>
    <property type="match status" value="1"/>
</dbReference>
<dbReference type="SUPFAM" id="SSF55874">
    <property type="entry name" value="ATPase domain of HSP90 chaperone/DNA topoisomerase II/histidine kinase"/>
    <property type="match status" value="1"/>
</dbReference>
<dbReference type="InterPro" id="IPR003661">
    <property type="entry name" value="HisK_dim/P_dom"/>
</dbReference>
<feature type="transmembrane region" description="Helical" evidence="21">
    <location>
        <begin position="255"/>
        <end position="281"/>
    </location>
</feature>
<keyword evidence="11 25" id="KW-0418">Kinase</keyword>
<dbReference type="InterPro" id="IPR004358">
    <property type="entry name" value="Sig_transdc_His_kin-like_C"/>
</dbReference>
<dbReference type="EMBL" id="CP000930">
    <property type="protein sequence ID" value="ABZ83243.1"/>
    <property type="molecule type" value="Genomic_DNA"/>
</dbReference>
<dbReference type="EC" id="2.7.13.3" evidence="4"/>
<keyword evidence="7 19" id="KW-0597">Phosphoprotein</keyword>
<dbReference type="STRING" id="498761.HM1_0638"/>
<dbReference type="PRINTS" id="PR00344">
    <property type="entry name" value="BCTRLSENSOR"/>
</dbReference>
<reference evidence="25 26" key="1">
    <citation type="journal article" date="2008" name="J. Bacteriol.">
        <title>The genome of Heliobacterium modesticaldum, a phototrophic representative of the Firmicutes containing the simplest photosynthetic apparatus.</title>
        <authorList>
            <person name="Sattley W.M."/>
            <person name="Madigan M.T."/>
            <person name="Swingley W.D."/>
            <person name="Cheung P.C."/>
            <person name="Clocksin K.M."/>
            <person name="Conrad A.L."/>
            <person name="Dejesa L.C."/>
            <person name="Honchak B.M."/>
            <person name="Jung D.O."/>
            <person name="Karbach L.E."/>
            <person name="Kurdoglu A."/>
            <person name="Lahiri S."/>
            <person name="Mastrian S.D."/>
            <person name="Page L.E."/>
            <person name="Taylor H.L."/>
            <person name="Wang Z.T."/>
            <person name="Raymond J."/>
            <person name="Chen M."/>
            <person name="Blankenship R.E."/>
            <person name="Touchman J.W."/>
        </authorList>
    </citation>
    <scope>NUCLEOTIDE SEQUENCE [LARGE SCALE GENOMIC DNA]</scope>
    <source>
        <strain evidence="26">ATCC 51547 / Ice1</strain>
    </source>
</reference>
<feature type="domain" description="Response regulatory" evidence="23">
    <location>
        <begin position="680"/>
        <end position="798"/>
    </location>
</feature>
<feature type="coiled-coil region" evidence="20">
    <location>
        <begin position="369"/>
        <end position="421"/>
    </location>
</feature>
<comment type="function">
    <text evidence="16">May play the central regulatory role in sporulation. It may be an element of the effector pathway responsible for the activation of sporulation genes in response to nutritional stress. Spo0A may act in concert with spo0H (a sigma factor) to control the expression of some genes that are critical to the sporulation process.</text>
</comment>
<sequence>MSLEGEWEFYWRQLLAPEDFKSGGAASRTGFIRVPGTWNGYAPPGSGKGQKLPGEGYATYRLVVHTNAGEPVLGLKILDFATSYRLWVNGELLSENGRVATSKDETRPQSFPRLVSFQNDAGTVEIVLQIANFTHRKGGIWTDIKMGTPGQLQALREKQAFSTLFLCGGLLIMAVYHLGLYLLRRKDRAPLFCALLCLFIAARASVTGEIFLLSYFPDLSWNAVYIVQYLGFYLALPAFLQFMRILYPDEMPAKLAAAAWAAGAASSLTVLIAPPSVYTWLMPFYEVYAVVLLLFVLGPVLIRAIARGREGAALFLPGTAALVLAVVNDSLVSNDILWGPYIGDFGVFVFIFFQCCVLSMRFSRSFATVEKLSEEMRDKNTELIKLDGERCEALKRLEEYSRNLENIVQERTSALARAKEEADLASRAKSDFLATMSHEIRTPMNGMLGMLELLEATPLDEEQREYVSVVRDCSNLLLSLINDVLDLSRIEKGAVSLEEKDFETKSMKRYLVSLIEPMAARKGLDFVSEFSPSVPPVLRGDPVRLRQVLLNLLNNAVKFTAKGCITLRAYVTGNEITFEVEDTGPGILEEIRGSIFKPFTRGHSGTDSMHGGAGLGLSICRRLVELMGGGISFETTAGVGSLFRFTVPLKISDTGTGLEEAKPANGGTKASYLWENSPGTVLVADDFEFNRRVLTMQLGKLGLEAETAAGGQEAVEMFSQKNYALVLMDCRMPGMDGFQAAAAIRRLEAGKNRHTPIIAVTAGAAPEEKERSLAAGMDDYVKKPVLLDALSGTLARWLPGAVKNGRQVLGGAFAETAASRVILPSFVPEGKKAELLQTVGADPALLSRVLAAFLRDMPEKLAALEAALKEKDAPRARLLSHGMKSSGQFVGAASFAALCGEMEEKAVAGALEGAGELAEKIRRELLGIQKELAQYAGEMT</sequence>
<dbReference type="CDD" id="cd00082">
    <property type="entry name" value="HisKA"/>
    <property type="match status" value="1"/>
</dbReference>
<dbReference type="eggNOG" id="COG2205">
    <property type="taxonomic scope" value="Bacteria"/>
</dbReference>
<evidence type="ECO:0000313" key="25">
    <source>
        <dbReference type="EMBL" id="ABZ83243.1"/>
    </source>
</evidence>
<evidence type="ECO:0000256" key="4">
    <source>
        <dbReference type="ARBA" id="ARBA00012438"/>
    </source>
</evidence>
<evidence type="ECO:0000313" key="26">
    <source>
        <dbReference type="Proteomes" id="UP000008550"/>
    </source>
</evidence>
<evidence type="ECO:0000256" key="19">
    <source>
        <dbReference type="PROSITE-ProRule" id="PRU00169"/>
    </source>
</evidence>
<keyword evidence="26" id="KW-1185">Reference proteome</keyword>
<feature type="modified residue" description="4-aspartylphosphate" evidence="19">
    <location>
        <position position="729"/>
    </location>
</feature>
<dbReference type="InterPro" id="IPR036890">
    <property type="entry name" value="HATPase_C_sf"/>
</dbReference>
<evidence type="ECO:0000256" key="9">
    <source>
        <dbReference type="ARBA" id="ARBA00022692"/>
    </source>
</evidence>
<evidence type="ECO:0000256" key="15">
    <source>
        <dbReference type="ARBA" id="ARBA00023136"/>
    </source>
</evidence>
<dbReference type="InterPro" id="IPR036097">
    <property type="entry name" value="HisK_dim/P_sf"/>
</dbReference>
<evidence type="ECO:0000256" key="13">
    <source>
        <dbReference type="ARBA" id="ARBA00022989"/>
    </source>
</evidence>
<evidence type="ECO:0000256" key="10">
    <source>
        <dbReference type="ARBA" id="ARBA00022741"/>
    </source>
</evidence>
<dbReference type="FunFam" id="1.10.287.130:FF:000004">
    <property type="entry name" value="Ethylene receptor 1"/>
    <property type="match status" value="1"/>
</dbReference>
<dbReference type="SUPFAM" id="SSF47384">
    <property type="entry name" value="Homodimeric domain of signal transducing histidine kinase"/>
    <property type="match status" value="1"/>
</dbReference>
<dbReference type="Pfam" id="PF00512">
    <property type="entry name" value="HisKA"/>
    <property type="match status" value="1"/>
</dbReference>
<dbReference type="InterPro" id="IPR005467">
    <property type="entry name" value="His_kinase_dom"/>
</dbReference>
<dbReference type="CDD" id="cd16922">
    <property type="entry name" value="HATPase_EvgS-ArcB-TorS-like"/>
    <property type="match status" value="1"/>
</dbReference>
<evidence type="ECO:0000256" key="21">
    <source>
        <dbReference type="SAM" id="Phobius"/>
    </source>
</evidence>
<dbReference type="SUPFAM" id="SSF47226">
    <property type="entry name" value="Histidine-containing phosphotransfer domain, HPT domain"/>
    <property type="match status" value="1"/>
</dbReference>
<evidence type="ECO:0000256" key="20">
    <source>
        <dbReference type="SAM" id="Coils"/>
    </source>
</evidence>
<evidence type="ECO:0000259" key="23">
    <source>
        <dbReference type="PROSITE" id="PS50110"/>
    </source>
</evidence>
<dbReference type="PROSITE" id="PS50110">
    <property type="entry name" value="RESPONSE_REGULATORY"/>
    <property type="match status" value="1"/>
</dbReference>
<dbReference type="Gene3D" id="1.10.287.130">
    <property type="match status" value="1"/>
</dbReference>
<feature type="transmembrane region" description="Helical" evidence="21">
    <location>
        <begin position="222"/>
        <end position="243"/>
    </location>
</feature>
<feature type="transmembrane region" description="Helical" evidence="21">
    <location>
        <begin position="161"/>
        <end position="183"/>
    </location>
</feature>
<dbReference type="Gene3D" id="1.20.120.160">
    <property type="entry name" value="HPT domain"/>
    <property type="match status" value="1"/>
</dbReference>
<dbReference type="Gene3D" id="3.40.50.2300">
    <property type="match status" value="1"/>
</dbReference>
<dbReference type="AlphaFoldDB" id="B0TGI2"/>
<proteinExistence type="inferred from homology"/>
<dbReference type="PANTHER" id="PTHR45339">
    <property type="entry name" value="HYBRID SIGNAL TRANSDUCTION HISTIDINE KINASE J"/>
    <property type="match status" value="1"/>
</dbReference>
<dbReference type="Pfam" id="PF01627">
    <property type="entry name" value="Hpt"/>
    <property type="match status" value="1"/>
</dbReference>
<dbReference type="GO" id="GO:0005524">
    <property type="term" value="F:ATP binding"/>
    <property type="evidence" value="ECO:0007669"/>
    <property type="project" value="UniProtKB-KW"/>
</dbReference>
<dbReference type="Gene3D" id="3.30.565.10">
    <property type="entry name" value="Histidine kinase-like ATPase, C-terminal domain"/>
    <property type="match status" value="1"/>
</dbReference>
<dbReference type="SUPFAM" id="SSF52172">
    <property type="entry name" value="CheY-like"/>
    <property type="match status" value="1"/>
</dbReference>
<accession>B0TGI2</accession>
<dbReference type="PROSITE" id="PS50109">
    <property type="entry name" value="HIS_KIN"/>
    <property type="match status" value="1"/>
</dbReference>
<comment type="catalytic activity">
    <reaction evidence="1">
        <text>ATP + protein L-histidine = ADP + protein N-phospho-L-histidine.</text>
        <dbReference type="EC" id="2.7.13.3"/>
    </reaction>
</comment>
<evidence type="ECO:0000256" key="3">
    <source>
        <dbReference type="ARBA" id="ARBA00006402"/>
    </source>
</evidence>
<evidence type="ECO:0000256" key="12">
    <source>
        <dbReference type="ARBA" id="ARBA00022840"/>
    </source>
</evidence>
<dbReference type="KEGG" id="hmo:HM1_0638"/>
<dbReference type="Gene3D" id="2.60.120.260">
    <property type="entry name" value="Galactose-binding domain-like"/>
    <property type="match status" value="1"/>
</dbReference>
<dbReference type="eggNOG" id="COG0784">
    <property type="taxonomic scope" value="Bacteria"/>
</dbReference>
<dbReference type="Pfam" id="PF07695">
    <property type="entry name" value="7TMR-DISM_7TM"/>
    <property type="match status" value="1"/>
</dbReference>
<feature type="domain" description="Histidine kinase" evidence="22">
    <location>
        <begin position="435"/>
        <end position="651"/>
    </location>
</feature>
<keyword evidence="10" id="KW-0547">Nucleotide-binding</keyword>
<evidence type="ECO:0000256" key="7">
    <source>
        <dbReference type="ARBA" id="ARBA00022553"/>
    </source>
</evidence>
<organism evidence="25 26">
    <name type="scientific">Heliobacterium modesticaldum (strain ATCC 51547 / Ice1)</name>
    <dbReference type="NCBI Taxonomy" id="498761"/>
    <lineage>
        <taxon>Bacteria</taxon>
        <taxon>Bacillati</taxon>
        <taxon>Bacillota</taxon>
        <taxon>Clostridia</taxon>
        <taxon>Eubacteriales</taxon>
        <taxon>Heliobacteriaceae</taxon>
        <taxon>Heliomicrobium</taxon>
    </lineage>
</organism>
<keyword evidence="14" id="KW-0902">Two-component regulatory system</keyword>
<dbReference type="Pfam" id="PF02518">
    <property type="entry name" value="HATPase_c"/>
    <property type="match status" value="1"/>
</dbReference>
<protein>
    <recommendedName>
        <fullName evidence="17">Circadian input-output histidine kinase CikA</fullName>
        <ecNumber evidence="4">2.7.13.3</ecNumber>
    </recommendedName>
    <alternativeName>
        <fullName evidence="5">Stage 0 sporulation protein A homolog</fullName>
    </alternativeName>
</protein>